<dbReference type="EMBL" id="JAUSVB010000008">
    <property type="protein sequence ID" value="MDQ0375948.1"/>
    <property type="molecule type" value="Genomic_DNA"/>
</dbReference>
<keyword evidence="2" id="KW-1185">Reference proteome</keyword>
<gene>
    <name evidence="1" type="ORF">J2X26_004291</name>
</gene>
<organism evidence="1 2">
    <name type="scientific">Cellulomonas humilata</name>
    <dbReference type="NCBI Taxonomy" id="144055"/>
    <lineage>
        <taxon>Bacteria</taxon>
        <taxon>Bacillati</taxon>
        <taxon>Actinomycetota</taxon>
        <taxon>Actinomycetes</taxon>
        <taxon>Micrococcales</taxon>
        <taxon>Cellulomonadaceae</taxon>
        <taxon>Cellulomonas</taxon>
    </lineage>
</organism>
<reference evidence="1 2" key="1">
    <citation type="submission" date="2023-07" db="EMBL/GenBank/DDBJ databases">
        <title>Sorghum-associated microbial communities from plants grown in Nebraska, USA.</title>
        <authorList>
            <person name="Schachtman D."/>
        </authorList>
    </citation>
    <scope>NUCLEOTIDE SEQUENCE [LARGE SCALE GENOMIC DNA]</scope>
    <source>
        <strain evidence="1 2">BE332</strain>
    </source>
</reference>
<proteinExistence type="predicted"/>
<protein>
    <recommendedName>
        <fullName evidence="3">DUF4253 domain-containing protein</fullName>
    </recommendedName>
</protein>
<dbReference type="Proteomes" id="UP001239626">
    <property type="component" value="Unassembled WGS sequence"/>
</dbReference>
<comment type="caution">
    <text evidence="1">The sequence shown here is derived from an EMBL/GenBank/DDBJ whole genome shotgun (WGS) entry which is preliminary data.</text>
</comment>
<name>A0ABU0EKY4_9CELL</name>
<evidence type="ECO:0000313" key="1">
    <source>
        <dbReference type="EMBL" id="MDQ0375948.1"/>
    </source>
</evidence>
<evidence type="ECO:0008006" key="3">
    <source>
        <dbReference type="Google" id="ProtNLM"/>
    </source>
</evidence>
<evidence type="ECO:0000313" key="2">
    <source>
        <dbReference type="Proteomes" id="UP001239626"/>
    </source>
</evidence>
<accession>A0ABU0EKY4</accession>
<sequence length="117" mass="12287">MLSSTPPTTPPDDAVATARGWLALALEACVTPSAGALALCGTWDELDLTGSLGLVEPPRAGHLDATELVDRARSTLRTYVATAPAETLPPLARALDHLDEAGRLLPMESTCDGQPWR</sequence>